<protein>
    <submittedName>
        <fullName evidence="11">Molybdopterin-dependent oxidoreductase</fullName>
    </submittedName>
</protein>
<dbReference type="Proteomes" id="UP001244490">
    <property type="component" value="Unassembled WGS sequence"/>
</dbReference>
<keyword evidence="4" id="KW-0001">2Fe-2S</keyword>
<evidence type="ECO:0000256" key="6">
    <source>
        <dbReference type="ARBA" id="ARBA00023002"/>
    </source>
</evidence>
<evidence type="ECO:0000256" key="5">
    <source>
        <dbReference type="ARBA" id="ARBA00022723"/>
    </source>
</evidence>
<dbReference type="PANTHER" id="PTHR45444">
    <property type="entry name" value="XANTHINE DEHYDROGENASE"/>
    <property type="match status" value="1"/>
</dbReference>
<evidence type="ECO:0000256" key="2">
    <source>
        <dbReference type="ARBA" id="ARBA00001974"/>
    </source>
</evidence>
<proteinExistence type="inferred from homology"/>
<keyword evidence="6" id="KW-0560">Oxidoreductase</keyword>
<dbReference type="GO" id="GO:0051537">
    <property type="term" value="F:2 iron, 2 sulfur cluster binding"/>
    <property type="evidence" value="ECO:0007669"/>
    <property type="project" value="UniProtKB-KW"/>
</dbReference>
<dbReference type="InterPro" id="IPR046867">
    <property type="entry name" value="AldOxase/xan_DH_MoCoBD2"/>
</dbReference>
<accession>A0AAW8AP61</accession>
<comment type="cofactor">
    <cofactor evidence="9">
        <name>[2Fe-2S] cluster</name>
        <dbReference type="ChEBI" id="CHEBI:190135"/>
    </cofactor>
</comment>
<evidence type="ECO:0000313" key="12">
    <source>
        <dbReference type="Proteomes" id="UP001244490"/>
    </source>
</evidence>
<evidence type="ECO:0000256" key="9">
    <source>
        <dbReference type="ARBA" id="ARBA00034078"/>
    </source>
</evidence>
<feature type="non-terminal residue" evidence="11">
    <location>
        <position position="1"/>
    </location>
</feature>
<feature type="domain" description="Aldehyde oxidase/xanthine dehydrogenase second molybdopterin binding" evidence="10">
    <location>
        <begin position="1"/>
        <end position="103"/>
    </location>
</feature>
<dbReference type="PANTHER" id="PTHR45444:SF3">
    <property type="entry name" value="XANTHINE DEHYDROGENASE"/>
    <property type="match status" value="1"/>
</dbReference>
<dbReference type="Pfam" id="PF20256">
    <property type="entry name" value="MoCoBD_2"/>
    <property type="match status" value="1"/>
</dbReference>
<keyword evidence="8" id="KW-0411">Iron-sulfur</keyword>
<dbReference type="RefSeq" id="WP_305202226.1">
    <property type="nucleotide sequence ID" value="NZ_JAUUIA010000188.1"/>
</dbReference>
<feature type="non-terminal residue" evidence="11">
    <location>
        <position position="103"/>
    </location>
</feature>
<comment type="cofactor">
    <cofactor evidence="1">
        <name>Mo-molybdopterin</name>
        <dbReference type="ChEBI" id="CHEBI:71302"/>
    </cofactor>
</comment>
<sequence>KGLAFTLVKFGISFNVVQLNQAGALVHVYTDGSVLVNHGGTEMGQGLNTKVAQVVAHELGLPFDAVRCSATDTSKVANTSATAASTGSDLNGKAAQDAARKIK</sequence>
<evidence type="ECO:0000256" key="3">
    <source>
        <dbReference type="ARBA" id="ARBA00006849"/>
    </source>
</evidence>
<evidence type="ECO:0000256" key="8">
    <source>
        <dbReference type="ARBA" id="ARBA00023014"/>
    </source>
</evidence>
<dbReference type="InterPro" id="IPR037165">
    <property type="entry name" value="AldOxase/xan_DH_Mopterin-bd_sf"/>
</dbReference>
<dbReference type="Gene3D" id="3.30.365.10">
    <property type="entry name" value="Aldehyde oxidase/xanthine dehydrogenase, molybdopterin binding domain"/>
    <property type="match status" value="2"/>
</dbReference>
<keyword evidence="5" id="KW-0479">Metal-binding</keyword>
<name>A0AAW8AP61_KLEPN</name>
<dbReference type="GO" id="GO:0005506">
    <property type="term" value="F:iron ion binding"/>
    <property type="evidence" value="ECO:0007669"/>
    <property type="project" value="InterPro"/>
</dbReference>
<dbReference type="EMBL" id="JAUUIA010000188">
    <property type="protein sequence ID" value="MDP0971008.1"/>
    <property type="molecule type" value="Genomic_DNA"/>
</dbReference>
<dbReference type="FunFam" id="3.30.365.10:FF:000002">
    <property type="entry name" value="Xanthine dehydrogenase oxidase"/>
    <property type="match status" value="1"/>
</dbReference>
<reference evidence="11" key="1">
    <citation type="submission" date="2023-07" db="EMBL/GenBank/DDBJ databases">
        <authorList>
            <person name="Peng Z."/>
        </authorList>
    </citation>
    <scope>NUCLEOTIDE SEQUENCE</scope>
    <source>
        <strain evidence="11">KP219</strain>
    </source>
</reference>
<comment type="cofactor">
    <cofactor evidence="2">
        <name>FAD</name>
        <dbReference type="ChEBI" id="CHEBI:57692"/>
    </cofactor>
</comment>
<evidence type="ECO:0000259" key="10">
    <source>
        <dbReference type="Pfam" id="PF20256"/>
    </source>
</evidence>
<dbReference type="GO" id="GO:0016491">
    <property type="term" value="F:oxidoreductase activity"/>
    <property type="evidence" value="ECO:0007669"/>
    <property type="project" value="UniProtKB-KW"/>
</dbReference>
<dbReference type="SUPFAM" id="SSF56003">
    <property type="entry name" value="Molybdenum cofactor-binding domain"/>
    <property type="match status" value="1"/>
</dbReference>
<dbReference type="AlphaFoldDB" id="A0AAW8AP61"/>
<dbReference type="InterPro" id="IPR016208">
    <property type="entry name" value="Ald_Oxase/xanthine_DH-like"/>
</dbReference>
<evidence type="ECO:0000256" key="7">
    <source>
        <dbReference type="ARBA" id="ARBA00023004"/>
    </source>
</evidence>
<evidence type="ECO:0000256" key="4">
    <source>
        <dbReference type="ARBA" id="ARBA00022714"/>
    </source>
</evidence>
<keyword evidence="7" id="KW-0408">Iron</keyword>
<comment type="caution">
    <text evidence="11">The sequence shown here is derived from an EMBL/GenBank/DDBJ whole genome shotgun (WGS) entry which is preliminary data.</text>
</comment>
<comment type="similarity">
    <text evidence="3">Belongs to the xanthine dehydrogenase family.</text>
</comment>
<organism evidence="11 12">
    <name type="scientific">Klebsiella pneumoniae</name>
    <dbReference type="NCBI Taxonomy" id="573"/>
    <lineage>
        <taxon>Bacteria</taxon>
        <taxon>Pseudomonadati</taxon>
        <taxon>Pseudomonadota</taxon>
        <taxon>Gammaproteobacteria</taxon>
        <taxon>Enterobacterales</taxon>
        <taxon>Enterobacteriaceae</taxon>
        <taxon>Klebsiella/Raoultella group</taxon>
        <taxon>Klebsiella</taxon>
        <taxon>Klebsiella pneumoniae complex</taxon>
    </lineage>
</organism>
<gene>
    <name evidence="11" type="ORF">Q6294_29100</name>
</gene>
<evidence type="ECO:0000256" key="1">
    <source>
        <dbReference type="ARBA" id="ARBA00001924"/>
    </source>
</evidence>
<evidence type="ECO:0000313" key="11">
    <source>
        <dbReference type="EMBL" id="MDP0971008.1"/>
    </source>
</evidence>